<evidence type="ECO:0000256" key="2">
    <source>
        <dbReference type="SAM" id="Phobius"/>
    </source>
</evidence>
<accession>A0A2A2KIP2</accession>
<feature type="transmembrane region" description="Helical" evidence="2">
    <location>
        <begin position="33"/>
        <end position="54"/>
    </location>
</feature>
<feature type="compositionally biased region" description="Polar residues" evidence="1">
    <location>
        <begin position="223"/>
        <end position="247"/>
    </location>
</feature>
<dbReference type="EMBL" id="LIAE01008539">
    <property type="protein sequence ID" value="PAV73740.1"/>
    <property type="molecule type" value="Genomic_DNA"/>
</dbReference>
<evidence type="ECO:0000256" key="1">
    <source>
        <dbReference type="SAM" id="MobiDB-lite"/>
    </source>
</evidence>
<keyword evidence="2" id="KW-1133">Transmembrane helix</keyword>
<protein>
    <submittedName>
        <fullName evidence="3">Uncharacterized protein</fullName>
    </submittedName>
</protein>
<gene>
    <name evidence="3" type="ORF">WR25_17196</name>
</gene>
<feature type="compositionally biased region" description="Basic and acidic residues" evidence="1">
    <location>
        <begin position="293"/>
        <end position="313"/>
    </location>
</feature>
<dbReference type="STRING" id="2018661.A0A2A2KIP2"/>
<proteinExistence type="predicted"/>
<evidence type="ECO:0000313" key="4">
    <source>
        <dbReference type="Proteomes" id="UP000218231"/>
    </source>
</evidence>
<feature type="transmembrane region" description="Helical" evidence="2">
    <location>
        <begin position="120"/>
        <end position="138"/>
    </location>
</feature>
<keyword evidence="4" id="KW-1185">Reference proteome</keyword>
<dbReference type="AlphaFoldDB" id="A0A2A2KIP2"/>
<feature type="compositionally biased region" description="Basic residues" evidence="1">
    <location>
        <begin position="376"/>
        <end position="393"/>
    </location>
</feature>
<evidence type="ECO:0000313" key="3">
    <source>
        <dbReference type="EMBL" id="PAV73740.1"/>
    </source>
</evidence>
<comment type="caution">
    <text evidence="3">The sequence shown here is derived from an EMBL/GenBank/DDBJ whole genome shotgun (WGS) entry which is preliminary data.</text>
</comment>
<sequence length="393" mass="44415">MVVLDSIGDFHTHFLNKHASAGCKLGWKDYDRFLYFIRLLFEINLIGIYTGIFVVFAFSFIYLSNLLFVATIYSLIYRIYKDAHRDTDFLTSVEWIYTILKMTIFGLVGVFVGIPVALSTGFFVGIPIVILYMGIVYIKTNPASRLASSEELLEKFLTYVKWMGRLFGMGLYGRMVDAARKEKKHKKEVAEQRKLVEASERAVRVYKDDFRKERFGDQVFIVNEQNPDQESATNQTPETGNATTPLETSKELNELAIDTAKNRVQSDKQSASNEIDEGDADQSEFGTDANTPGKDKGKKKDDKKSKGKEEGKSKDKKGRKHSKAENNNKKKGADQKKKSDKPEKKESDKPSKATKKDKPRPQQKPKKSSKGPTTSKSKRSSGNKAKKPSKGKK</sequence>
<dbReference type="Proteomes" id="UP000218231">
    <property type="component" value="Unassembled WGS sequence"/>
</dbReference>
<feature type="region of interest" description="Disordered" evidence="1">
    <location>
        <begin position="222"/>
        <end position="393"/>
    </location>
</feature>
<organism evidence="3 4">
    <name type="scientific">Diploscapter pachys</name>
    <dbReference type="NCBI Taxonomy" id="2018661"/>
    <lineage>
        <taxon>Eukaryota</taxon>
        <taxon>Metazoa</taxon>
        <taxon>Ecdysozoa</taxon>
        <taxon>Nematoda</taxon>
        <taxon>Chromadorea</taxon>
        <taxon>Rhabditida</taxon>
        <taxon>Rhabditina</taxon>
        <taxon>Rhabditomorpha</taxon>
        <taxon>Rhabditoidea</taxon>
        <taxon>Rhabditidae</taxon>
        <taxon>Diploscapter</taxon>
    </lineage>
</organism>
<feature type="transmembrane region" description="Helical" evidence="2">
    <location>
        <begin position="60"/>
        <end position="80"/>
    </location>
</feature>
<reference evidence="3 4" key="1">
    <citation type="journal article" date="2017" name="Curr. Biol.">
        <title>Genome architecture and evolution of a unichromosomal asexual nematode.</title>
        <authorList>
            <person name="Fradin H."/>
            <person name="Zegar C."/>
            <person name="Gutwein M."/>
            <person name="Lucas J."/>
            <person name="Kovtun M."/>
            <person name="Corcoran D."/>
            <person name="Baugh L.R."/>
            <person name="Kiontke K."/>
            <person name="Gunsalus K."/>
            <person name="Fitch D.H."/>
            <person name="Piano F."/>
        </authorList>
    </citation>
    <scope>NUCLEOTIDE SEQUENCE [LARGE SCALE GENOMIC DNA]</scope>
    <source>
        <strain evidence="3">PF1309</strain>
    </source>
</reference>
<keyword evidence="2" id="KW-0812">Transmembrane</keyword>
<name>A0A2A2KIP2_9BILA</name>
<feature type="transmembrane region" description="Helical" evidence="2">
    <location>
        <begin position="92"/>
        <end position="114"/>
    </location>
</feature>
<keyword evidence="2" id="KW-0472">Membrane</keyword>
<feature type="compositionally biased region" description="Basic and acidic residues" evidence="1">
    <location>
        <begin position="323"/>
        <end position="360"/>
    </location>
</feature>